<dbReference type="EMBL" id="JRLV01000003">
    <property type="protein sequence ID" value="KGO83602.1"/>
    <property type="molecule type" value="Genomic_DNA"/>
</dbReference>
<dbReference type="SUPFAM" id="SSF52402">
    <property type="entry name" value="Adenine nucleotide alpha hydrolases-like"/>
    <property type="match status" value="1"/>
</dbReference>
<comment type="caution">
    <text evidence="2">The sequence shown here is derived from an EMBL/GenBank/DDBJ whole genome shotgun (WGS) entry which is preliminary data.</text>
</comment>
<dbReference type="InterPro" id="IPR014729">
    <property type="entry name" value="Rossmann-like_a/b/a_fold"/>
</dbReference>
<keyword evidence="2" id="KW-0067">ATP-binding</keyword>
<organism evidence="2 3">
    <name type="scientific">Flavobacterium beibuense F44-8</name>
    <dbReference type="NCBI Taxonomy" id="1406840"/>
    <lineage>
        <taxon>Bacteria</taxon>
        <taxon>Pseudomonadati</taxon>
        <taxon>Bacteroidota</taxon>
        <taxon>Flavobacteriia</taxon>
        <taxon>Flavobacteriales</taxon>
        <taxon>Flavobacteriaceae</taxon>
        <taxon>Flavobacterium</taxon>
    </lineage>
</organism>
<dbReference type="Proteomes" id="UP000030129">
    <property type="component" value="Unassembled WGS sequence"/>
</dbReference>
<dbReference type="PIRSF" id="PIRSF039123">
    <property type="entry name" value="Diphthamide_synthase"/>
    <property type="match status" value="1"/>
</dbReference>
<feature type="domain" description="Diphthamide synthase" evidence="1">
    <location>
        <begin position="8"/>
        <end position="209"/>
    </location>
</feature>
<name>A0A0A2LTE4_9FLAO</name>
<dbReference type="AlphaFoldDB" id="A0A0A2LTE4"/>
<dbReference type="InterPro" id="IPR030662">
    <property type="entry name" value="DPH6/MJ0570"/>
</dbReference>
<sequence>MTENTQKTYFNWSSGKDSALALHYLLQDKNYSVGSLLTSVNSHYDRVSMHGLRKELLLQQIEAIGIPGTTIELPLQPTNVEYETIMRNKVEQLISEGYTTAAFGDIFLEDLKVYREKHLEPYGIKAVFPLWKKDTKELLKEFIDLGFKTITVCVNGTKLDKSFVGRVIDHDFINELPEGVDPCGENGEFHTFCFGAPYFKKPIDFTIGETIYREYDNHGTKTGYWFCDLIPQ</sequence>
<proteinExistence type="predicted"/>
<dbReference type="CDD" id="cd01994">
    <property type="entry name" value="AANH_PF0828-like"/>
    <property type="match status" value="1"/>
</dbReference>
<evidence type="ECO:0000313" key="2">
    <source>
        <dbReference type="EMBL" id="KGO83602.1"/>
    </source>
</evidence>
<dbReference type="GO" id="GO:0005524">
    <property type="term" value="F:ATP binding"/>
    <property type="evidence" value="ECO:0007669"/>
    <property type="project" value="UniProtKB-KW"/>
</dbReference>
<dbReference type="Gene3D" id="3.40.50.620">
    <property type="entry name" value="HUPs"/>
    <property type="match status" value="1"/>
</dbReference>
<evidence type="ECO:0000313" key="3">
    <source>
        <dbReference type="Proteomes" id="UP000030129"/>
    </source>
</evidence>
<keyword evidence="2" id="KW-0547">Nucleotide-binding</keyword>
<keyword evidence="3" id="KW-1185">Reference proteome</keyword>
<accession>A0A0A2LTE4</accession>
<dbReference type="Pfam" id="PF01902">
    <property type="entry name" value="Diphthami_syn_2"/>
    <property type="match status" value="1"/>
</dbReference>
<gene>
    <name evidence="2" type="ORF">Q763_03290</name>
</gene>
<dbReference type="InterPro" id="IPR002761">
    <property type="entry name" value="Diphthami_syn_dom"/>
</dbReference>
<dbReference type="RefSeq" id="WP_035131119.1">
    <property type="nucleotide sequence ID" value="NZ_JRLV01000003.1"/>
</dbReference>
<dbReference type="Gene3D" id="3.90.1490.10">
    <property type="entry name" value="putative n-type atp pyrophosphatase, domain 2"/>
    <property type="match status" value="1"/>
</dbReference>
<evidence type="ECO:0000259" key="1">
    <source>
        <dbReference type="Pfam" id="PF01902"/>
    </source>
</evidence>
<protein>
    <submittedName>
        <fullName evidence="2">ATP-binding domain-containing protein</fullName>
    </submittedName>
</protein>
<dbReference type="eggNOG" id="COG2102">
    <property type="taxonomic scope" value="Bacteria"/>
</dbReference>
<dbReference type="STRING" id="1406840.Q763_03290"/>
<reference evidence="2 3" key="1">
    <citation type="submission" date="2013-09" db="EMBL/GenBank/DDBJ databases">
        <authorList>
            <person name="Zeng Z."/>
            <person name="Chen C."/>
        </authorList>
    </citation>
    <scope>NUCLEOTIDE SEQUENCE [LARGE SCALE GENOMIC DNA]</scope>
    <source>
        <strain evidence="2 3">F44-8</strain>
    </source>
</reference>